<dbReference type="InterPro" id="IPR052529">
    <property type="entry name" value="Bact_Transport_Assoc"/>
</dbReference>
<dbReference type="Pfam" id="PF04235">
    <property type="entry name" value="DUF418"/>
    <property type="match status" value="1"/>
</dbReference>
<feature type="domain" description="Heparan-alpha-glucosaminide N-acetyltransferase catalytic" evidence="3">
    <location>
        <begin position="12"/>
        <end position="213"/>
    </location>
</feature>
<feature type="transmembrane region" description="Helical" evidence="1">
    <location>
        <begin position="329"/>
        <end position="351"/>
    </location>
</feature>
<dbReference type="PANTHER" id="PTHR30590:SF3">
    <property type="entry name" value="HYPOTHETICAL MEMBRANE SPANNING PROTEIN"/>
    <property type="match status" value="1"/>
</dbReference>
<feature type="domain" description="DUF418" evidence="2">
    <location>
        <begin position="260"/>
        <end position="368"/>
    </location>
</feature>
<feature type="transmembrane region" description="Helical" evidence="1">
    <location>
        <begin position="305"/>
        <end position="323"/>
    </location>
</feature>
<feature type="transmembrane region" description="Helical" evidence="1">
    <location>
        <begin position="44"/>
        <end position="71"/>
    </location>
</feature>
<dbReference type="AlphaFoldDB" id="A0A9X6YLA7"/>
<evidence type="ECO:0000256" key="1">
    <source>
        <dbReference type="SAM" id="Phobius"/>
    </source>
</evidence>
<feature type="transmembrane region" description="Helical" evidence="1">
    <location>
        <begin position="263"/>
        <end position="284"/>
    </location>
</feature>
<feature type="transmembrane region" description="Helical" evidence="1">
    <location>
        <begin position="115"/>
        <end position="132"/>
    </location>
</feature>
<reference evidence="4 5" key="1">
    <citation type="submission" date="2017-09" db="EMBL/GenBank/DDBJ databases">
        <title>Large-scale bioinformatics analysis of Bacillus genomes uncovers conserved roles of natural products in bacterial physiology.</title>
        <authorList>
            <consortium name="Agbiome Team Llc"/>
            <person name="Bleich R.M."/>
            <person name="Kirk G.J."/>
            <person name="Santa Maria K.C."/>
            <person name="Allen S.E."/>
            <person name="Farag S."/>
            <person name="Shank E.A."/>
            <person name="Bowers A."/>
        </authorList>
    </citation>
    <scope>NUCLEOTIDE SEQUENCE [LARGE SCALE GENOMIC DNA]</scope>
    <source>
        <strain evidence="4 5">AFS027647</strain>
    </source>
</reference>
<comment type="caution">
    <text evidence="4">The sequence shown here is derived from an EMBL/GenBank/DDBJ whole genome shotgun (WGS) entry which is preliminary data.</text>
</comment>
<accession>A0A9X6YLA7</accession>
<feature type="transmembrane region" description="Helical" evidence="1">
    <location>
        <begin position="218"/>
        <end position="243"/>
    </location>
</feature>
<feature type="transmembrane region" description="Helical" evidence="1">
    <location>
        <begin position="21"/>
        <end position="38"/>
    </location>
</feature>
<evidence type="ECO:0000259" key="2">
    <source>
        <dbReference type="Pfam" id="PF04235"/>
    </source>
</evidence>
<keyword evidence="1" id="KW-1133">Transmembrane helix</keyword>
<protein>
    <recommendedName>
        <fullName evidence="6">Heparan-alpha-glucosaminide N-acetyltransferase catalytic domain-containing protein</fullName>
    </recommendedName>
</protein>
<name>A0A9X6YLA7_BACCE</name>
<dbReference type="InterPro" id="IPR007349">
    <property type="entry name" value="DUF418"/>
</dbReference>
<sequence>MKEGIELNTKKRIIGLDFARALAMFGMLLVNFMVITGAEGNGPPFLITFMSLFEGRASALFVILAGIGISLMTRSSVARNEKIKISNSRKIIWKRALFLFILGLLLYVMEWTGDILHYYGVYLFVAALLITVRKKALLFLSIIILLLAQSLQLTFNAFEGWGGPTPFINYVDFWTVNGFLRNLFFNGYHPFFPWFSFFLIGMIIGRLDLHNKKIRDRFLLLGITFTILIELLSKGLRLTYYFIPHIGKAAATFLFNTGPILPNILYILSATGSAIAILILCLYITEKYENNWFVTSIIQTGQLTLTHYVSHVFIGIGALILFNRMEHQTLLFVLLFATVFFIFSILFSVLWRKKFSRGPIEWIMRKLAS</sequence>
<organism evidence="4 5">
    <name type="scientific">Bacillus cereus</name>
    <dbReference type="NCBI Taxonomy" id="1396"/>
    <lineage>
        <taxon>Bacteria</taxon>
        <taxon>Bacillati</taxon>
        <taxon>Bacillota</taxon>
        <taxon>Bacilli</taxon>
        <taxon>Bacillales</taxon>
        <taxon>Bacillaceae</taxon>
        <taxon>Bacillus</taxon>
        <taxon>Bacillus cereus group</taxon>
    </lineage>
</organism>
<dbReference type="InterPro" id="IPR012429">
    <property type="entry name" value="HGSNAT_cat"/>
</dbReference>
<keyword evidence="1" id="KW-0812">Transmembrane</keyword>
<evidence type="ECO:0000313" key="4">
    <source>
        <dbReference type="EMBL" id="PEN91975.1"/>
    </source>
</evidence>
<evidence type="ECO:0000259" key="3">
    <source>
        <dbReference type="Pfam" id="PF07786"/>
    </source>
</evidence>
<proteinExistence type="predicted"/>
<feature type="transmembrane region" description="Helical" evidence="1">
    <location>
        <begin position="92"/>
        <end position="109"/>
    </location>
</feature>
<dbReference type="EMBL" id="NUAN01000136">
    <property type="protein sequence ID" value="PEN91975.1"/>
    <property type="molecule type" value="Genomic_DNA"/>
</dbReference>
<dbReference type="Pfam" id="PF07786">
    <property type="entry name" value="HGSNAT_cat"/>
    <property type="match status" value="1"/>
</dbReference>
<keyword evidence="1" id="KW-0472">Membrane</keyword>
<dbReference type="PANTHER" id="PTHR30590">
    <property type="entry name" value="INNER MEMBRANE PROTEIN"/>
    <property type="match status" value="1"/>
</dbReference>
<gene>
    <name evidence="4" type="ORF">CN553_20580</name>
</gene>
<feature type="transmembrane region" description="Helical" evidence="1">
    <location>
        <begin position="137"/>
        <end position="158"/>
    </location>
</feature>
<evidence type="ECO:0008006" key="6">
    <source>
        <dbReference type="Google" id="ProtNLM"/>
    </source>
</evidence>
<dbReference type="Proteomes" id="UP000220691">
    <property type="component" value="Unassembled WGS sequence"/>
</dbReference>
<evidence type="ECO:0000313" key="5">
    <source>
        <dbReference type="Proteomes" id="UP000220691"/>
    </source>
</evidence>
<feature type="transmembrane region" description="Helical" evidence="1">
    <location>
        <begin position="191"/>
        <end position="209"/>
    </location>
</feature>